<evidence type="ECO:0000313" key="11">
    <source>
        <dbReference type="Proteomes" id="UP000510682"/>
    </source>
</evidence>
<protein>
    <submittedName>
        <fullName evidence="10">Hydrogenase</fullName>
    </submittedName>
</protein>
<feature type="transmembrane region" description="Helical" evidence="8">
    <location>
        <begin position="316"/>
        <end position="338"/>
    </location>
</feature>
<gene>
    <name evidence="10" type="ORF">H0P51_09055</name>
</gene>
<dbReference type="GO" id="GO:0016491">
    <property type="term" value="F:oxidoreductase activity"/>
    <property type="evidence" value="ECO:0007669"/>
    <property type="project" value="UniProtKB-KW"/>
</dbReference>
<accession>A0A7D6I3B3</accession>
<feature type="transmembrane region" description="Helical" evidence="8">
    <location>
        <begin position="69"/>
        <end position="92"/>
    </location>
</feature>
<feature type="transmembrane region" description="Helical" evidence="8">
    <location>
        <begin position="158"/>
        <end position="181"/>
    </location>
</feature>
<feature type="transmembrane region" description="Helical" evidence="8">
    <location>
        <begin position="412"/>
        <end position="432"/>
    </location>
</feature>
<feature type="domain" description="NADH:quinone oxidoreductase/Mrp antiporter transmembrane" evidence="9">
    <location>
        <begin position="124"/>
        <end position="417"/>
    </location>
</feature>
<dbReference type="InterPro" id="IPR001750">
    <property type="entry name" value="ND/Mrp_TM"/>
</dbReference>
<evidence type="ECO:0000256" key="5">
    <source>
        <dbReference type="ARBA" id="ARBA00023002"/>
    </source>
</evidence>
<dbReference type="PANTHER" id="PTHR42682:SF5">
    <property type="entry name" value="HYDROGENASE-4 COMPONENT F"/>
    <property type="match status" value="1"/>
</dbReference>
<dbReference type="AlphaFoldDB" id="A0A7D6I3B3"/>
<dbReference type="Proteomes" id="UP000510682">
    <property type="component" value="Chromosome"/>
</dbReference>
<feature type="transmembrane region" description="Helical" evidence="8">
    <location>
        <begin position="128"/>
        <end position="146"/>
    </location>
</feature>
<proteinExistence type="predicted"/>
<feature type="transmembrane region" description="Helical" evidence="8">
    <location>
        <begin position="245"/>
        <end position="264"/>
    </location>
</feature>
<evidence type="ECO:0000256" key="2">
    <source>
        <dbReference type="ARBA" id="ARBA00022475"/>
    </source>
</evidence>
<evidence type="ECO:0000256" key="8">
    <source>
        <dbReference type="SAM" id="Phobius"/>
    </source>
</evidence>
<dbReference type="EMBL" id="CP059165">
    <property type="protein sequence ID" value="QLL09014.1"/>
    <property type="molecule type" value="Genomic_DNA"/>
</dbReference>
<dbReference type="GO" id="GO:0005886">
    <property type="term" value="C:plasma membrane"/>
    <property type="evidence" value="ECO:0007669"/>
    <property type="project" value="UniProtKB-SubCell"/>
</dbReference>
<dbReference type="PRINTS" id="PR01437">
    <property type="entry name" value="NUOXDRDTASE4"/>
</dbReference>
<keyword evidence="11" id="KW-1185">Reference proteome</keyword>
<dbReference type="RefSeq" id="WP_180917599.1">
    <property type="nucleotide sequence ID" value="NZ_CP059165.1"/>
</dbReference>
<comment type="subcellular location">
    <subcellularLocation>
        <location evidence="1">Cell membrane</location>
        <topology evidence="1">Multi-pass membrane protein</topology>
    </subcellularLocation>
    <subcellularLocation>
        <location evidence="7">Membrane</location>
        <topology evidence="7">Multi-pass membrane protein</topology>
    </subcellularLocation>
</comment>
<keyword evidence="6 8" id="KW-0472">Membrane</keyword>
<feature type="transmembrane region" description="Helical" evidence="8">
    <location>
        <begin position="374"/>
        <end position="392"/>
    </location>
</feature>
<evidence type="ECO:0000256" key="6">
    <source>
        <dbReference type="ARBA" id="ARBA00023136"/>
    </source>
</evidence>
<dbReference type="KEGG" id="mgor:H0P51_09055"/>
<evidence type="ECO:0000256" key="3">
    <source>
        <dbReference type="ARBA" id="ARBA00022692"/>
    </source>
</evidence>
<evidence type="ECO:0000256" key="4">
    <source>
        <dbReference type="ARBA" id="ARBA00022989"/>
    </source>
</evidence>
<keyword evidence="4 8" id="KW-1133">Transmembrane helix</keyword>
<reference evidence="10" key="2">
    <citation type="submission" date="2020-07" db="EMBL/GenBank/DDBJ databases">
        <authorList>
            <person name="Yu X."/>
        </authorList>
    </citation>
    <scope>NUCLEOTIDE SEQUENCE [LARGE SCALE GENOMIC DNA]</scope>
    <source>
        <strain evidence="10">24T</strain>
    </source>
</reference>
<dbReference type="GO" id="GO:0008137">
    <property type="term" value="F:NADH dehydrogenase (ubiquinone) activity"/>
    <property type="evidence" value="ECO:0007669"/>
    <property type="project" value="InterPro"/>
</dbReference>
<feature type="transmembrane region" description="Helical" evidence="8">
    <location>
        <begin position="6"/>
        <end position="24"/>
    </location>
</feature>
<evidence type="ECO:0000256" key="7">
    <source>
        <dbReference type="RuleBase" id="RU000320"/>
    </source>
</evidence>
<dbReference type="InterPro" id="IPR052175">
    <property type="entry name" value="ComplexI-like_HydComp"/>
</dbReference>
<dbReference type="GO" id="GO:0042773">
    <property type="term" value="P:ATP synthesis coupled electron transport"/>
    <property type="evidence" value="ECO:0007669"/>
    <property type="project" value="InterPro"/>
</dbReference>
<keyword evidence="3 7" id="KW-0812">Transmembrane</keyword>
<name>A0A7D6I3B3_9MYCO</name>
<evidence type="ECO:0000256" key="1">
    <source>
        <dbReference type="ARBA" id="ARBA00004651"/>
    </source>
</evidence>
<dbReference type="InterPro" id="IPR003918">
    <property type="entry name" value="NADH_UbQ_OxRdtase"/>
</dbReference>
<keyword evidence="2" id="KW-1003">Cell membrane</keyword>
<sequence>MTILILLPIMAPAVAALVAWAGGWRRRTAATTILSALTILGSGVALGITTHARPVVALGGLLRTDALSVTMLIVIGVVGTLATWASIGYIDTELAHGHTDRPDARLYGALTPGFLSAMAAAVSANNIGVIWVAVEATTVITAFLVGHRRTRTALEATWKYVVICSVGIAVAFLGTVLLYFAARHGGAAGATALNFDVLAACAAHLDPAVTRLAGGLLLIGYSAKVGLVPFHGWLADAHSQAPAPVSALMSGVLLSVAFSVLIRLRTVIDAAVGPGFLRAGLLTVGLATVLVAALLLTVASDLKRMLAYSSMENMGLIAVAAAAGTKLAIAALLLHVLAHGVGKTVLFLAGGQLQAAHDSTAIGDISAVLSRSRLVGISFAVGIVALLGFPPFAMFASELAIARSLADARLSWVLGVALLLMVVAFAALVSNARRILLGSPKADAPPIAVPATVAVALVAGLVASLALGVTAGPLTGLFSTAATQFGVG</sequence>
<feature type="transmembrane region" description="Helical" evidence="8">
    <location>
        <begin position="276"/>
        <end position="296"/>
    </location>
</feature>
<feature type="transmembrane region" description="Helical" evidence="8">
    <location>
        <begin position="212"/>
        <end position="233"/>
    </location>
</feature>
<feature type="transmembrane region" description="Helical" evidence="8">
    <location>
        <begin position="31"/>
        <end position="49"/>
    </location>
</feature>
<keyword evidence="5" id="KW-0560">Oxidoreductase</keyword>
<dbReference type="Pfam" id="PF00361">
    <property type="entry name" value="Proton_antipo_M"/>
    <property type="match status" value="1"/>
</dbReference>
<reference evidence="10" key="1">
    <citation type="submission" date="2020-07" db="EMBL/GenBank/DDBJ databases">
        <title>Description of Mycobacterium gordonae subsp. intergordonae subsp.nov. and Mycobacterium gordonae subsp. gordonae subsp. nov.</title>
        <authorList>
            <person name="Huang H."/>
        </authorList>
    </citation>
    <scope>NUCLEOTIDE SEQUENCE [LARGE SCALE GENOMIC DNA]</scope>
    <source>
        <strain evidence="10">24T</strain>
    </source>
</reference>
<feature type="transmembrane region" description="Helical" evidence="8">
    <location>
        <begin position="104"/>
        <end position="122"/>
    </location>
</feature>
<dbReference type="PANTHER" id="PTHR42682">
    <property type="entry name" value="HYDROGENASE-4 COMPONENT F"/>
    <property type="match status" value="1"/>
</dbReference>
<evidence type="ECO:0000259" key="9">
    <source>
        <dbReference type="Pfam" id="PF00361"/>
    </source>
</evidence>
<feature type="transmembrane region" description="Helical" evidence="8">
    <location>
        <begin position="444"/>
        <end position="469"/>
    </location>
</feature>
<organism evidence="10 11">
    <name type="scientific">Mycobacterium vicinigordonae</name>
    <dbReference type="NCBI Taxonomy" id="1719132"/>
    <lineage>
        <taxon>Bacteria</taxon>
        <taxon>Bacillati</taxon>
        <taxon>Actinomycetota</taxon>
        <taxon>Actinomycetes</taxon>
        <taxon>Mycobacteriales</taxon>
        <taxon>Mycobacteriaceae</taxon>
        <taxon>Mycobacterium</taxon>
    </lineage>
</organism>
<evidence type="ECO:0000313" key="10">
    <source>
        <dbReference type="EMBL" id="QLL09014.1"/>
    </source>
</evidence>